<dbReference type="InterPro" id="IPR050613">
    <property type="entry name" value="Sec_Metabolite_Reg"/>
</dbReference>
<evidence type="ECO:0008006" key="7">
    <source>
        <dbReference type="Google" id="ProtNLM"/>
    </source>
</evidence>
<evidence type="ECO:0000256" key="4">
    <source>
        <dbReference type="ARBA" id="ARBA00023242"/>
    </source>
</evidence>
<keyword evidence="6" id="KW-1185">Reference proteome</keyword>
<keyword evidence="2" id="KW-0805">Transcription regulation</keyword>
<comment type="caution">
    <text evidence="5">The sequence shown here is derived from an EMBL/GenBank/DDBJ whole genome shotgun (WGS) entry which is preliminary data.</text>
</comment>
<dbReference type="PANTHER" id="PTHR31001:SF57">
    <property type="entry name" value="ZN(II)2CYS6 TRANSCRIPTION FACTOR (EUROFUNG)"/>
    <property type="match status" value="1"/>
</dbReference>
<keyword evidence="4" id="KW-0539">Nucleus</keyword>
<accession>A0ABQ1ARZ5</accession>
<organism evidence="5 6">
    <name type="scientific">Aspergillus udagawae</name>
    <dbReference type="NCBI Taxonomy" id="91492"/>
    <lineage>
        <taxon>Eukaryota</taxon>
        <taxon>Fungi</taxon>
        <taxon>Dikarya</taxon>
        <taxon>Ascomycota</taxon>
        <taxon>Pezizomycotina</taxon>
        <taxon>Eurotiomycetes</taxon>
        <taxon>Eurotiomycetidae</taxon>
        <taxon>Eurotiales</taxon>
        <taxon>Aspergillaceae</taxon>
        <taxon>Aspergillus</taxon>
        <taxon>Aspergillus subgen. Fumigati</taxon>
    </lineage>
</organism>
<sequence>MSGRSPNEFLVLILRIAMSMGLHSAKVGDPQLGKGEQQTLSILWTSIIYLNLHQSVLTGMPMLLQPRDYTCAPPPSIDGCSNQALALSNPEGTETFHVLFERAVPLASELMDLSHDPTRAETYEAIMHCTAEARHLLLHALEALQISHPTTGEGRKAIMLDILFRRLLLSVHRPFAHDERVPLRYPLSYWTSLDCALAILVHQRDLWEAHPDDSLVSRSFARLFWPDFLVAALTLSLYLLRADSPLDPPPRSRYGGIPARAMLQDALRSCRDIWQLEKDRNVCHSHAFILIDRVVSALEESGCDGVPALRRADVETALDAVGTGPPG</sequence>
<gene>
    <name evidence="5" type="ORF">IFM53868_05015</name>
</gene>
<comment type="subcellular location">
    <subcellularLocation>
        <location evidence="1">Nucleus</location>
    </subcellularLocation>
</comment>
<keyword evidence="3" id="KW-0804">Transcription</keyword>
<proteinExistence type="predicted"/>
<reference evidence="5 6" key="1">
    <citation type="submission" date="2020-01" db="EMBL/GenBank/DDBJ databases">
        <title>Draft genome sequence of Aspergillus udagawae IFM 53868.</title>
        <authorList>
            <person name="Takahashi H."/>
            <person name="Yaguchi T."/>
        </authorList>
    </citation>
    <scope>NUCLEOTIDE SEQUENCE [LARGE SCALE GENOMIC DNA]</scope>
    <source>
        <strain evidence="5 6">IFM 53868</strain>
    </source>
</reference>
<evidence type="ECO:0000256" key="3">
    <source>
        <dbReference type="ARBA" id="ARBA00023163"/>
    </source>
</evidence>
<dbReference type="EMBL" id="BLKG01000048">
    <property type="protein sequence ID" value="GFF87051.1"/>
    <property type="molecule type" value="Genomic_DNA"/>
</dbReference>
<dbReference type="CDD" id="cd12148">
    <property type="entry name" value="fungal_TF_MHR"/>
    <property type="match status" value="1"/>
</dbReference>
<name>A0ABQ1ARZ5_9EURO</name>
<evidence type="ECO:0000256" key="1">
    <source>
        <dbReference type="ARBA" id="ARBA00004123"/>
    </source>
</evidence>
<dbReference type="PANTHER" id="PTHR31001">
    <property type="entry name" value="UNCHARACTERIZED TRANSCRIPTIONAL REGULATORY PROTEIN"/>
    <property type="match status" value="1"/>
</dbReference>
<evidence type="ECO:0000313" key="6">
    <source>
        <dbReference type="Proteomes" id="UP000465266"/>
    </source>
</evidence>
<dbReference type="Proteomes" id="UP000465266">
    <property type="component" value="Unassembled WGS sequence"/>
</dbReference>
<evidence type="ECO:0000313" key="5">
    <source>
        <dbReference type="EMBL" id="GFF87051.1"/>
    </source>
</evidence>
<evidence type="ECO:0000256" key="2">
    <source>
        <dbReference type="ARBA" id="ARBA00023015"/>
    </source>
</evidence>
<protein>
    <recommendedName>
        <fullName evidence="7">Transcription factor domain-containing protein</fullName>
    </recommendedName>
</protein>